<organism evidence="5 6">
    <name type="scientific">Coilia grayii</name>
    <name type="common">Gray's grenadier anchovy</name>
    <dbReference type="NCBI Taxonomy" id="363190"/>
    <lineage>
        <taxon>Eukaryota</taxon>
        <taxon>Metazoa</taxon>
        <taxon>Chordata</taxon>
        <taxon>Craniata</taxon>
        <taxon>Vertebrata</taxon>
        <taxon>Euteleostomi</taxon>
        <taxon>Actinopterygii</taxon>
        <taxon>Neopterygii</taxon>
        <taxon>Teleostei</taxon>
        <taxon>Clupei</taxon>
        <taxon>Clupeiformes</taxon>
        <taxon>Clupeoidei</taxon>
        <taxon>Engraulidae</taxon>
        <taxon>Coilinae</taxon>
        <taxon>Coilia</taxon>
    </lineage>
</organism>
<keyword evidence="3" id="KW-0812">Transmembrane</keyword>
<sequence>MTQGLEEHQDESPRSLPADRHSTLVRQGSPADACQNHLIWGRPSSLRSVDSTLDLERDAYCEERDGQEGKLPGEHVTPCNGEGPEQALEERQRQATPEAPDGGWGWIVVASTILVLALTLAFPSCIGIFYTDLQTEFNASNTETSWVPAIMTAVLHGGGPLCSVLVELYGCRPVVMLGGILSGSGMAASFFAQSITALYLTAGVITGLGFCFSFQPAITMIGHYFVRRRAFANAMSSTGTALGLSILPLLAYFLRGRYGWRGSFLIFGGILLNCCVCGAVLRPLHPKRRSSRGLDRQRPSDTDDGHPRQTKPPGGLKGRLWATLSVLVSFLHRHMGFDLLRSNPRYRAFSLSVSWMMLGFTVPLLYLVPYATSQGMEQQRAALLMSILGLVNIFMRPAVALVFGLPRFRRSPYFVYMFATAILVNGLSNSVCGIAATFPVLLVFVVMFGLSMSFIGSLLVTVLMDTVDIRRFHSALGLICCMESVSVLMGPPLAGLLLDRTGQYRWIFFACSVNVATAGLFLMGSFLYLDRQRRREAQSHPPPPCEQPLRPVLALSAPDTRYSPVPSHSQQAQDPGQDPGQDSANVSDV</sequence>
<feature type="transmembrane region" description="Helical" evidence="3">
    <location>
        <begin position="103"/>
        <end position="130"/>
    </location>
</feature>
<evidence type="ECO:0000256" key="1">
    <source>
        <dbReference type="ARBA" id="ARBA00004141"/>
    </source>
</evidence>
<feature type="transmembrane region" description="Helical" evidence="3">
    <location>
        <begin position="230"/>
        <end position="254"/>
    </location>
</feature>
<dbReference type="GO" id="GO:0016020">
    <property type="term" value="C:membrane"/>
    <property type="evidence" value="ECO:0007669"/>
    <property type="project" value="UniProtKB-SubCell"/>
</dbReference>
<dbReference type="Gene3D" id="1.20.1250.20">
    <property type="entry name" value="MFS general substrate transporter like domains"/>
    <property type="match status" value="1"/>
</dbReference>
<gene>
    <name evidence="5" type="ORF">ACEWY4_003401</name>
</gene>
<dbReference type="Proteomes" id="UP001591681">
    <property type="component" value="Unassembled WGS sequence"/>
</dbReference>
<feature type="region of interest" description="Disordered" evidence="2">
    <location>
        <begin position="288"/>
        <end position="317"/>
    </location>
</feature>
<keyword evidence="6" id="KW-1185">Reference proteome</keyword>
<dbReference type="PANTHER" id="PTHR11360">
    <property type="entry name" value="MONOCARBOXYLATE TRANSPORTER"/>
    <property type="match status" value="1"/>
</dbReference>
<keyword evidence="3" id="KW-1133">Transmembrane helix</keyword>
<dbReference type="SUPFAM" id="SSF103473">
    <property type="entry name" value="MFS general substrate transporter"/>
    <property type="match status" value="1"/>
</dbReference>
<proteinExistence type="predicted"/>
<feature type="transmembrane region" description="Helical" evidence="3">
    <location>
        <begin position="198"/>
        <end position="218"/>
    </location>
</feature>
<dbReference type="PROSITE" id="PS50850">
    <property type="entry name" value="MFS"/>
    <property type="match status" value="1"/>
</dbReference>
<feature type="compositionally biased region" description="Low complexity" evidence="2">
    <location>
        <begin position="569"/>
        <end position="589"/>
    </location>
</feature>
<comment type="caution">
    <text evidence="5">The sequence shown here is derived from an EMBL/GenBank/DDBJ whole genome shotgun (WGS) entry which is preliminary data.</text>
</comment>
<comment type="subcellular location">
    <subcellularLocation>
        <location evidence="1">Membrane</location>
        <topology evidence="1">Multi-pass membrane protein</topology>
    </subcellularLocation>
</comment>
<feature type="compositionally biased region" description="Basic and acidic residues" evidence="2">
    <location>
        <begin position="1"/>
        <end position="22"/>
    </location>
</feature>
<feature type="transmembrane region" description="Helical" evidence="3">
    <location>
        <begin position="348"/>
        <end position="369"/>
    </location>
</feature>
<feature type="transmembrane region" description="Helical" evidence="3">
    <location>
        <begin position="260"/>
        <end position="281"/>
    </location>
</feature>
<dbReference type="InterPro" id="IPR011701">
    <property type="entry name" value="MFS"/>
</dbReference>
<feature type="region of interest" description="Disordered" evidence="2">
    <location>
        <begin position="1"/>
        <end position="30"/>
    </location>
</feature>
<dbReference type="InterPro" id="IPR036259">
    <property type="entry name" value="MFS_trans_sf"/>
</dbReference>
<reference evidence="5 6" key="1">
    <citation type="submission" date="2024-09" db="EMBL/GenBank/DDBJ databases">
        <title>A chromosome-level genome assembly of Gray's grenadier anchovy, Coilia grayii.</title>
        <authorList>
            <person name="Fu Z."/>
        </authorList>
    </citation>
    <scope>NUCLEOTIDE SEQUENCE [LARGE SCALE GENOMIC DNA]</scope>
    <source>
        <strain evidence="5">G4</strain>
        <tissue evidence="5">Muscle</tissue>
    </source>
</reference>
<feature type="transmembrane region" description="Helical" evidence="3">
    <location>
        <begin position="475"/>
        <end position="494"/>
    </location>
</feature>
<name>A0ABD1KR51_9TELE</name>
<feature type="transmembrane region" description="Helical" evidence="3">
    <location>
        <begin position="413"/>
        <end position="436"/>
    </location>
</feature>
<feature type="transmembrane region" description="Helical" evidence="3">
    <location>
        <begin position="506"/>
        <end position="529"/>
    </location>
</feature>
<feature type="transmembrane region" description="Helical" evidence="3">
    <location>
        <begin position="442"/>
        <end position="463"/>
    </location>
</feature>
<feature type="compositionally biased region" description="Basic and acidic residues" evidence="2">
    <location>
        <begin position="292"/>
        <end position="307"/>
    </location>
</feature>
<dbReference type="InterPro" id="IPR020846">
    <property type="entry name" value="MFS_dom"/>
</dbReference>
<dbReference type="FunFam" id="1.20.1250.20:FF:000337">
    <property type="entry name" value="Solute carrier family 16 member 5"/>
    <property type="match status" value="1"/>
</dbReference>
<dbReference type="EMBL" id="JBHFQA010000003">
    <property type="protein sequence ID" value="KAL2101640.1"/>
    <property type="molecule type" value="Genomic_DNA"/>
</dbReference>
<feature type="transmembrane region" description="Helical" evidence="3">
    <location>
        <begin position="145"/>
        <end position="166"/>
    </location>
</feature>
<evidence type="ECO:0000313" key="6">
    <source>
        <dbReference type="Proteomes" id="UP001591681"/>
    </source>
</evidence>
<feature type="region of interest" description="Disordered" evidence="2">
    <location>
        <begin position="63"/>
        <end position="99"/>
    </location>
</feature>
<keyword evidence="3" id="KW-0472">Membrane</keyword>
<feature type="compositionally biased region" description="Basic and acidic residues" evidence="2">
    <location>
        <begin position="63"/>
        <end position="73"/>
    </location>
</feature>
<dbReference type="InterPro" id="IPR050327">
    <property type="entry name" value="Proton-linked_MCT"/>
</dbReference>
<feature type="domain" description="Major facilitator superfamily (MFS) profile" evidence="4">
    <location>
        <begin position="105"/>
        <end position="536"/>
    </location>
</feature>
<evidence type="ECO:0000313" key="5">
    <source>
        <dbReference type="EMBL" id="KAL2101640.1"/>
    </source>
</evidence>
<evidence type="ECO:0000256" key="3">
    <source>
        <dbReference type="SAM" id="Phobius"/>
    </source>
</evidence>
<evidence type="ECO:0000259" key="4">
    <source>
        <dbReference type="PROSITE" id="PS50850"/>
    </source>
</evidence>
<feature type="region of interest" description="Disordered" evidence="2">
    <location>
        <begin position="558"/>
        <end position="589"/>
    </location>
</feature>
<accession>A0ABD1KR51</accession>
<evidence type="ECO:0000256" key="2">
    <source>
        <dbReference type="SAM" id="MobiDB-lite"/>
    </source>
</evidence>
<protein>
    <recommendedName>
        <fullName evidence="4">Major facilitator superfamily (MFS) profile domain-containing protein</fullName>
    </recommendedName>
</protein>
<dbReference type="AlphaFoldDB" id="A0ABD1KR51"/>
<feature type="transmembrane region" description="Helical" evidence="3">
    <location>
        <begin position="381"/>
        <end position="406"/>
    </location>
</feature>
<dbReference type="Pfam" id="PF07690">
    <property type="entry name" value="MFS_1"/>
    <property type="match status" value="1"/>
</dbReference>
<dbReference type="PANTHER" id="PTHR11360:SF21">
    <property type="entry name" value="MONOCARBOXYLATE TRANSPORTER 6"/>
    <property type="match status" value="1"/>
</dbReference>
<feature type="transmembrane region" description="Helical" evidence="3">
    <location>
        <begin position="173"/>
        <end position="192"/>
    </location>
</feature>